<dbReference type="Proteomes" id="UP001596035">
    <property type="component" value="Unassembled WGS sequence"/>
</dbReference>
<keyword evidence="13" id="KW-1185">Reference proteome</keyword>
<evidence type="ECO:0000313" key="13">
    <source>
        <dbReference type="Proteomes" id="UP001596035"/>
    </source>
</evidence>
<evidence type="ECO:0000256" key="1">
    <source>
        <dbReference type="ARBA" id="ARBA00002536"/>
    </source>
</evidence>
<evidence type="ECO:0000256" key="8">
    <source>
        <dbReference type="ARBA" id="ARBA00023136"/>
    </source>
</evidence>
<evidence type="ECO:0000256" key="6">
    <source>
        <dbReference type="ARBA" id="ARBA00022967"/>
    </source>
</evidence>
<dbReference type="Pfam" id="PF12270">
    <property type="entry name" value="Cyt_c_ox_IV"/>
    <property type="match status" value="1"/>
</dbReference>
<keyword evidence="4 10" id="KW-1003">Cell membrane</keyword>
<evidence type="ECO:0000256" key="7">
    <source>
        <dbReference type="ARBA" id="ARBA00022989"/>
    </source>
</evidence>
<evidence type="ECO:0000256" key="2">
    <source>
        <dbReference type="ARBA" id="ARBA00004651"/>
    </source>
</evidence>
<dbReference type="PIRSF" id="PIRSF017385">
    <property type="entry name" value="CtaF"/>
    <property type="match status" value="1"/>
</dbReference>
<comment type="subunit">
    <text evidence="10">Associates with subunits I, II and III to form cytochrome c oxidase.</text>
</comment>
<evidence type="ECO:0000256" key="4">
    <source>
        <dbReference type="ARBA" id="ARBA00022475"/>
    </source>
</evidence>
<dbReference type="InterPro" id="IPR021050">
    <property type="entry name" value="Cyt_c_oxidase_su4_actinobac"/>
</dbReference>
<feature type="transmembrane region" description="Helical" evidence="11">
    <location>
        <begin position="33"/>
        <end position="51"/>
    </location>
</feature>
<comment type="caution">
    <text evidence="12">The sequence shown here is derived from an EMBL/GenBank/DDBJ whole genome shotgun (WGS) entry which is preliminary data.</text>
</comment>
<sequence>MKTEAVLFAGVAVFFGVTASVYGAWARDPAGTAVLIVAFLMAALVSFFLTVQYRRRGRRPQDTRDAEVADTAGPVEFFPPDSPWPITLAGGFGVAAVGVVYGVWLLLIGVGLLGMGVFGMVFEHAGRQEPGEPSAEEPR</sequence>
<comment type="function">
    <text evidence="1 10">Part of cytochrome c oxidase, its function is unknown.</text>
</comment>
<gene>
    <name evidence="12" type="ORF">ACFPWV_24490</name>
</gene>
<comment type="catalytic activity">
    <reaction evidence="9 10">
        <text>4 Fe(II)-[cytochrome c] + O2 + 8 H(+)(in) = 4 Fe(III)-[cytochrome c] + 2 H2O + 4 H(+)(out)</text>
        <dbReference type="Rhea" id="RHEA:11436"/>
        <dbReference type="Rhea" id="RHEA-COMP:10350"/>
        <dbReference type="Rhea" id="RHEA-COMP:14399"/>
        <dbReference type="ChEBI" id="CHEBI:15377"/>
        <dbReference type="ChEBI" id="CHEBI:15378"/>
        <dbReference type="ChEBI" id="CHEBI:15379"/>
        <dbReference type="ChEBI" id="CHEBI:29033"/>
        <dbReference type="ChEBI" id="CHEBI:29034"/>
        <dbReference type="EC" id="7.1.1.9"/>
    </reaction>
</comment>
<keyword evidence="6 10" id="KW-1278">Translocase</keyword>
<evidence type="ECO:0000256" key="9">
    <source>
        <dbReference type="ARBA" id="ARBA00047816"/>
    </source>
</evidence>
<accession>A0ABW0E0G9</accession>
<reference evidence="13" key="1">
    <citation type="journal article" date="2019" name="Int. J. Syst. Evol. Microbiol.">
        <title>The Global Catalogue of Microorganisms (GCM) 10K type strain sequencing project: providing services to taxonomists for standard genome sequencing and annotation.</title>
        <authorList>
            <consortium name="The Broad Institute Genomics Platform"/>
            <consortium name="The Broad Institute Genome Sequencing Center for Infectious Disease"/>
            <person name="Wu L."/>
            <person name="Ma J."/>
        </authorList>
    </citation>
    <scope>NUCLEOTIDE SEQUENCE [LARGE SCALE GENOMIC DNA]</scope>
    <source>
        <strain evidence="13">CGMCC 4.7131</strain>
    </source>
</reference>
<proteinExistence type="inferred from homology"/>
<dbReference type="EC" id="7.1.1.9" evidence="10"/>
<evidence type="ECO:0000256" key="3">
    <source>
        <dbReference type="ARBA" id="ARBA00006870"/>
    </source>
</evidence>
<comment type="similarity">
    <text evidence="3 10">Belongs to the cytochrome c oxidase bacterial subunit CtaF family.</text>
</comment>
<evidence type="ECO:0000256" key="5">
    <source>
        <dbReference type="ARBA" id="ARBA00022692"/>
    </source>
</evidence>
<evidence type="ECO:0000256" key="11">
    <source>
        <dbReference type="SAM" id="Phobius"/>
    </source>
</evidence>
<protein>
    <recommendedName>
        <fullName evidence="10">Cytochrome c oxidase polypeptide 4</fullName>
        <ecNumber evidence="10">7.1.1.9</ecNumber>
    </recommendedName>
    <alternativeName>
        <fullName evidence="10">Cytochrome aa3 subunit 4</fullName>
    </alternativeName>
    <alternativeName>
        <fullName evidence="10">Cytochrome c oxidase polypeptide IV</fullName>
    </alternativeName>
</protein>
<dbReference type="RefSeq" id="WP_344559976.1">
    <property type="nucleotide sequence ID" value="NZ_BAAATG010000016.1"/>
</dbReference>
<comment type="subcellular location">
    <subcellularLocation>
        <location evidence="2">Cell membrane</location>
        <topology evidence="2">Multi-pass membrane protein</topology>
    </subcellularLocation>
</comment>
<dbReference type="EMBL" id="JBHSKN010000021">
    <property type="protein sequence ID" value="MFC5243033.1"/>
    <property type="molecule type" value="Genomic_DNA"/>
</dbReference>
<organism evidence="12 13">
    <name type="scientific">Streptomyces atrovirens</name>
    <dbReference type="NCBI Taxonomy" id="285556"/>
    <lineage>
        <taxon>Bacteria</taxon>
        <taxon>Bacillati</taxon>
        <taxon>Actinomycetota</taxon>
        <taxon>Actinomycetes</taxon>
        <taxon>Kitasatosporales</taxon>
        <taxon>Streptomycetaceae</taxon>
        <taxon>Streptomyces</taxon>
    </lineage>
</organism>
<keyword evidence="5 11" id="KW-0812">Transmembrane</keyword>
<evidence type="ECO:0000256" key="10">
    <source>
        <dbReference type="PIRNR" id="PIRNR017385"/>
    </source>
</evidence>
<keyword evidence="8 10" id="KW-0472">Membrane</keyword>
<keyword evidence="7 11" id="KW-1133">Transmembrane helix</keyword>
<name>A0ABW0E0G9_9ACTN</name>
<feature type="transmembrane region" description="Helical" evidence="11">
    <location>
        <begin position="92"/>
        <end position="122"/>
    </location>
</feature>
<evidence type="ECO:0000313" key="12">
    <source>
        <dbReference type="EMBL" id="MFC5243033.1"/>
    </source>
</evidence>